<keyword evidence="3" id="KW-1185">Reference proteome</keyword>
<dbReference type="EMBL" id="CP003280">
    <property type="protein sequence ID" value="AFL81370.1"/>
    <property type="molecule type" value="Genomic_DNA"/>
</dbReference>
<evidence type="ECO:0000256" key="1">
    <source>
        <dbReference type="SAM" id="SignalP"/>
    </source>
</evidence>
<protein>
    <submittedName>
        <fullName evidence="2">Uncharacterized protein</fullName>
    </submittedName>
</protein>
<dbReference type="KEGG" id="asl:Aeqsu_1895"/>
<organism evidence="2 3">
    <name type="scientific">Aequorivita sublithincola (strain DSM 14238 / LMG 21431 / ACAM 643 / 9-3)</name>
    <dbReference type="NCBI Taxonomy" id="746697"/>
    <lineage>
        <taxon>Bacteria</taxon>
        <taxon>Pseudomonadati</taxon>
        <taxon>Bacteroidota</taxon>
        <taxon>Flavobacteriia</taxon>
        <taxon>Flavobacteriales</taxon>
        <taxon>Flavobacteriaceae</taxon>
        <taxon>Aequorivita</taxon>
    </lineage>
</organism>
<proteinExistence type="predicted"/>
<dbReference type="HOGENOM" id="CLU_085370_0_0_10"/>
<gene>
    <name evidence="2" type="ordered locus">Aeqsu_1895</name>
</gene>
<accession>I3YWK2</accession>
<sequence length="265" mass="29682">MTRYLLLSLTLLLATTAISQNTNLSDYSYVVVPEQFDFLKSKDQFQMNSMTQFYLEKNGFNAYLAESVPNANRCDGLFANVEEIKTLFGTKLQVVLKDCNDKEVYRGEEGKSKYKEYDKSYQDALRKSFMSFSALRVKQKDVNILVERTDNTMSSSKTKQNTATDELSKPKVSRVSGILLPDAKFSNYSNSGKTFLLRNTAEGYSLYEESASAADGLLLKGKIIVMDNLVKYMDTSGNVADAAFDPSGNLVIKEGNVKTVYLSED</sequence>
<feature type="chain" id="PRO_5003683702" evidence="1">
    <location>
        <begin position="20"/>
        <end position="265"/>
    </location>
</feature>
<evidence type="ECO:0000313" key="3">
    <source>
        <dbReference type="Proteomes" id="UP000006049"/>
    </source>
</evidence>
<dbReference type="RefSeq" id="WP_014782625.1">
    <property type="nucleotide sequence ID" value="NC_018013.1"/>
</dbReference>
<dbReference type="eggNOG" id="ENOG502ZN71">
    <property type="taxonomic scope" value="Bacteria"/>
</dbReference>
<keyword evidence="1" id="KW-0732">Signal</keyword>
<reference evidence="2 3" key="1">
    <citation type="submission" date="2012-06" db="EMBL/GenBank/DDBJ databases">
        <title>The complete genome of Aequorivita sublithincola DSM 14238.</title>
        <authorList>
            <consortium name="US DOE Joint Genome Institute (JGI-PGF)"/>
            <person name="Lucas S."/>
            <person name="Copeland A."/>
            <person name="Lapidus A."/>
            <person name="Goodwin L."/>
            <person name="Pitluck S."/>
            <person name="Peters L."/>
            <person name="Munk A.C.C."/>
            <person name="Kyrpides N."/>
            <person name="Mavromatis K."/>
            <person name="Pagani I."/>
            <person name="Ivanova N."/>
            <person name="Ovchinnikova G."/>
            <person name="Zeytun A."/>
            <person name="Detter J.C."/>
            <person name="Han C."/>
            <person name="Land M."/>
            <person name="Hauser L."/>
            <person name="Markowitz V."/>
            <person name="Cheng J.-F."/>
            <person name="Hugenholtz P."/>
            <person name="Woyke T."/>
            <person name="Wu D."/>
            <person name="Tindall B."/>
            <person name="Faehnrich R."/>
            <person name="Brambilla E."/>
            <person name="Klenk H.-P."/>
            <person name="Eisen J.A."/>
        </authorList>
    </citation>
    <scope>NUCLEOTIDE SEQUENCE [LARGE SCALE GENOMIC DNA]</scope>
    <source>
        <strain evidence="3">DSM 14238 / LMG 21431 / ACAM 643 / 9-3</strain>
    </source>
</reference>
<evidence type="ECO:0000313" key="2">
    <source>
        <dbReference type="EMBL" id="AFL81370.1"/>
    </source>
</evidence>
<feature type="signal peptide" evidence="1">
    <location>
        <begin position="1"/>
        <end position="19"/>
    </location>
</feature>
<dbReference type="Proteomes" id="UP000006049">
    <property type="component" value="Chromosome"/>
</dbReference>
<dbReference type="STRING" id="746697.Aeqsu_1895"/>
<dbReference type="PATRIC" id="fig|746697.3.peg.1929"/>
<name>I3YWK2_AEQSU</name>
<dbReference type="OrthoDB" id="1274006at2"/>
<dbReference type="AlphaFoldDB" id="I3YWK2"/>